<name>A0A0F9C883_9ZZZZ</name>
<reference evidence="1" key="1">
    <citation type="journal article" date="2015" name="Nature">
        <title>Complex archaea that bridge the gap between prokaryotes and eukaryotes.</title>
        <authorList>
            <person name="Spang A."/>
            <person name="Saw J.H."/>
            <person name="Jorgensen S.L."/>
            <person name="Zaremba-Niedzwiedzka K."/>
            <person name="Martijn J."/>
            <person name="Lind A.E."/>
            <person name="van Eijk R."/>
            <person name="Schleper C."/>
            <person name="Guy L."/>
            <person name="Ettema T.J."/>
        </authorList>
    </citation>
    <scope>NUCLEOTIDE SEQUENCE</scope>
</reference>
<dbReference type="SUPFAM" id="SSF55846">
    <property type="entry name" value="N-acetylmuramoyl-L-alanine amidase-like"/>
    <property type="match status" value="1"/>
</dbReference>
<organism evidence="1">
    <name type="scientific">marine sediment metagenome</name>
    <dbReference type="NCBI Taxonomy" id="412755"/>
    <lineage>
        <taxon>unclassified sequences</taxon>
        <taxon>metagenomes</taxon>
        <taxon>ecological metagenomes</taxon>
    </lineage>
</organism>
<dbReference type="EMBL" id="LAZR01037316">
    <property type="protein sequence ID" value="KKL22522.1"/>
    <property type="molecule type" value="Genomic_DNA"/>
</dbReference>
<evidence type="ECO:0000313" key="1">
    <source>
        <dbReference type="EMBL" id="KKL22522.1"/>
    </source>
</evidence>
<protein>
    <recommendedName>
        <fullName evidence="2">N-acetylmuramoyl-L-alanine amidase domain-containing protein</fullName>
    </recommendedName>
</protein>
<comment type="caution">
    <text evidence="1">The sequence shown here is derived from an EMBL/GenBank/DDBJ whole genome shotgun (WGS) entry which is preliminary data.</text>
</comment>
<dbReference type="GO" id="GO:0008745">
    <property type="term" value="F:N-acetylmuramoyl-L-alanine amidase activity"/>
    <property type="evidence" value="ECO:0007669"/>
    <property type="project" value="InterPro"/>
</dbReference>
<dbReference type="GO" id="GO:0009253">
    <property type="term" value="P:peptidoglycan catabolic process"/>
    <property type="evidence" value="ECO:0007669"/>
    <property type="project" value="InterPro"/>
</dbReference>
<dbReference type="AlphaFoldDB" id="A0A0F9C883"/>
<sequence>GGHNIPGVGLGVLGNFNKADPGAATALLAAMQERVLSKRTGPLPNLGNTKSPNGWNVWGHRDSKATACPGDHLYSLLAGFNLEAKIVEDDPLQTRVEVLEARTAALESAQSNAAAMDRADAAHDRLDAAKAAL</sequence>
<feature type="non-terminal residue" evidence="1">
    <location>
        <position position="1"/>
    </location>
</feature>
<dbReference type="Gene3D" id="3.40.80.10">
    <property type="entry name" value="Peptidoglycan recognition protein-like"/>
    <property type="match status" value="1"/>
</dbReference>
<accession>A0A0F9C883</accession>
<gene>
    <name evidence="1" type="ORF">LCGC14_2434580</name>
</gene>
<dbReference type="InterPro" id="IPR036505">
    <property type="entry name" value="Amidase/PGRP_sf"/>
</dbReference>
<proteinExistence type="predicted"/>
<evidence type="ECO:0008006" key="2">
    <source>
        <dbReference type="Google" id="ProtNLM"/>
    </source>
</evidence>